<reference evidence="2" key="1">
    <citation type="submission" date="2014-05" db="EMBL/GenBank/DDBJ databases">
        <title>The genome and life-stage specific transcriptomes of Globodera pallida elucidate key aspects of plant parasitism by a cyst nematode.</title>
        <authorList>
            <person name="Cotton J.A."/>
            <person name="Lilley C.J."/>
            <person name="Jones L.M."/>
            <person name="Kikuchi T."/>
            <person name="Reid A.J."/>
            <person name="Thorpe P."/>
            <person name="Tsai I.J."/>
            <person name="Beasley H."/>
            <person name="Blok V."/>
            <person name="Cock P.J.A."/>
            <person name="Van den Akker S.E."/>
            <person name="Holroyd N."/>
            <person name="Hunt M."/>
            <person name="Mantelin S."/>
            <person name="Naghra H."/>
            <person name="Pain A."/>
            <person name="Palomares-Rius J.E."/>
            <person name="Zarowiecki M."/>
            <person name="Berriman M."/>
            <person name="Jones J.T."/>
            <person name="Urwin P.E."/>
        </authorList>
    </citation>
    <scope>NUCLEOTIDE SEQUENCE [LARGE SCALE GENOMIC DNA]</scope>
    <source>
        <strain evidence="2">Lindley</strain>
    </source>
</reference>
<dbReference type="WBParaSite" id="GPLIN_000569600">
    <property type="protein sequence ID" value="GPLIN_000569600"/>
    <property type="gene ID" value="GPLIN_000569600"/>
</dbReference>
<evidence type="ECO:0000256" key="1">
    <source>
        <dbReference type="SAM" id="MobiDB-lite"/>
    </source>
</evidence>
<dbReference type="AlphaFoldDB" id="A0A183BYK6"/>
<feature type="compositionally biased region" description="Polar residues" evidence="1">
    <location>
        <begin position="1"/>
        <end position="18"/>
    </location>
</feature>
<protein>
    <submittedName>
        <fullName evidence="3">SCP domain-containing protein</fullName>
    </submittedName>
</protein>
<reference evidence="3" key="2">
    <citation type="submission" date="2016-06" db="UniProtKB">
        <authorList>
            <consortium name="WormBaseParasite"/>
        </authorList>
    </citation>
    <scope>IDENTIFICATION</scope>
</reference>
<organism evidence="2 3">
    <name type="scientific">Globodera pallida</name>
    <name type="common">Potato cyst nematode worm</name>
    <name type="synonym">Heterodera pallida</name>
    <dbReference type="NCBI Taxonomy" id="36090"/>
    <lineage>
        <taxon>Eukaryota</taxon>
        <taxon>Metazoa</taxon>
        <taxon>Ecdysozoa</taxon>
        <taxon>Nematoda</taxon>
        <taxon>Chromadorea</taxon>
        <taxon>Rhabditida</taxon>
        <taxon>Tylenchina</taxon>
        <taxon>Tylenchomorpha</taxon>
        <taxon>Tylenchoidea</taxon>
        <taxon>Heteroderidae</taxon>
        <taxon>Heteroderinae</taxon>
        <taxon>Globodera</taxon>
    </lineage>
</organism>
<name>A0A183BYK6_GLOPA</name>
<feature type="compositionally biased region" description="Basic and acidic residues" evidence="1">
    <location>
        <begin position="26"/>
        <end position="49"/>
    </location>
</feature>
<accession>A0A183BYK6</accession>
<evidence type="ECO:0000313" key="3">
    <source>
        <dbReference type="WBParaSite" id="GPLIN_000569600"/>
    </source>
</evidence>
<keyword evidence="2" id="KW-1185">Reference proteome</keyword>
<dbReference type="Proteomes" id="UP000050741">
    <property type="component" value="Unassembled WGS sequence"/>
</dbReference>
<feature type="region of interest" description="Disordered" evidence="1">
    <location>
        <begin position="1"/>
        <end position="66"/>
    </location>
</feature>
<sequence length="199" mass="22622">MQSPTDPISKGNCRSPSTNEEETIDEQTRDEETSRRETRDEQTRDEETRGLPSKAKQAGGKRGDEIANGNDIFVVNGCAKEKVGGEKCTLHSHLIDYCNPRDYPHSFASCSQCYGKNCNLKDINLIRPADHSPRENHCIHAFRHNQSYEPDPALKEMVKEWNIKDYSDKFNLECGLGNVGCQTYRCKNGRRLPSLWSIN</sequence>
<proteinExistence type="predicted"/>
<evidence type="ECO:0000313" key="2">
    <source>
        <dbReference type="Proteomes" id="UP000050741"/>
    </source>
</evidence>